<dbReference type="GO" id="GO:0005789">
    <property type="term" value="C:endoplasmic reticulum membrane"/>
    <property type="evidence" value="ECO:0007669"/>
    <property type="project" value="TreeGrafter"/>
</dbReference>
<evidence type="ECO:0000256" key="2">
    <source>
        <dbReference type="SAM" id="MobiDB-lite"/>
    </source>
</evidence>
<sequence>MLCSAQEAVSLQLSEFQAEARTALQSLFPQLTMETTQSDWLQEFTLKAQEIASEQSQYSTQAAILQEKLAEAEEAQRVAQTECDQYRSVLGETEGMLKELQRGVEEEEEVWRTKVAQTEEQLKVAALQVKVLEQALEATNEESQRSEQLKEQSYTEEATQLKDLLSESQVQLAAAQSEAQKQREELAQVRQHLCVVRECALREDSAHTANGQPGQVQLQLGQTQGDLQNEQTLRQQLFQECEKAQRSVCDLQVQLDRLKTAPSADTELKERLEKEKRLTKDLGQAATKLQQLLRTTQDQLSKEQSTVRALQEQLQGKGNAEDLKEGTSV</sequence>
<evidence type="ECO:0000313" key="4">
    <source>
        <dbReference type="Proteomes" id="UP001152803"/>
    </source>
</evidence>
<proteinExistence type="predicted"/>
<keyword evidence="1" id="KW-0175">Coiled coil</keyword>
<evidence type="ECO:0000256" key="1">
    <source>
        <dbReference type="SAM" id="Coils"/>
    </source>
</evidence>
<keyword evidence="4" id="KW-1185">Reference proteome</keyword>
<organism evidence="3 4">
    <name type="scientific">Conger conger</name>
    <name type="common">Conger eel</name>
    <name type="synonym">Muraena conger</name>
    <dbReference type="NCBI Taxonomy" id="82655"/>
    <lineage>
        <taxon>Eukaryota</taxon>
        <taxon>Metazoa</taxon>
        <taxon>Chordata</taxon>
        <taxon>Craniata</taxon>
        <taxon>Vertebrata</taxon>
        <taxon>Euteleostomi</taxon>
        <taxon>Actinopterygii</taxon>
        <taxon>Neopterygii</taxon>
        <taxon>Teleostei</taxon>
        <taxon>Anguilliformes</taxon>
        <taxon>Congridae</taxon>
        <taxon>Conger</taxon>
    </lineage>
</organism>
<gene>
    <name evidence="3" type="ORF">COCON_G00039670</name>
</gene>
<dbReference type="Proteomes" id="UP001152803">
    <property type="component" value="Unassembled WGS sequence"/>
</dbReference>
<comment type="caution">
    <text evidence="3">The sequence shown here is derived from an EMBL/GenBank/DDBJ whole genome shotgun (WGS) entry which is preliminary data.</text>
</comment>
<dbReference type="PANTHER" id="PTHR18939">
    <property type="entry name" value="RIBOSOME BINDING PROTEIN-1"/>
    <property type="match status" value="1"/>
</dbReference>
<feature type="compositionally biased region" description="Basic and acidic residues" evidence="2">
    <location>
        <begin position="319"/>
        <end position="329"/>
    </location>
</feature>
<dbReference type="InterPro" id="IPR040248">
    <property type="entry name" value="RRBP1"/>
</dbReference>
<reference evidence="3" key="1">
    <citation type="journal article" date="2023" name="Science">
        <title>Genome structures resolve the early diversification of teleost fishes.</title>
        <authorList>
            <person name="Parey E."/>
            <person name="Louis A."/>
            <person name="Montfort J."/>
            <person name="Bouchez O."/>
            <person name="Roques C."/>
            <person name="Iampietro C."/>
            <person name="Lluch J."/>
            <person name="Castinel A."/>
            <person name="Donnadieu C."/>
            <person name="Desvignes T."/>
            <person name="Floi Bucao C."/>
            <person name="Jouanno E."/>
            <person name="Wen M."/>
            <person name="Mejri S."/>
            <person name="Dirks R."/>
            <person name="Jansen H."/>
            <person name="Henkel C."/>
            <person name="Chen W.J."/>
            <person name="Zahm M."/>
            <person name="Cabau C."/>
            <person name="Klopp C."/>
            <person name="Thompson A.W."/>
            <person name="Robinson-Rechavi M."/>
            <person name="Braasch I."/>
            <person name="Lecointre G."/>
            <person name="Bobe J."/>
            <person name="Postlethwait J.H."/>
            <person name="Berthelot C."/>
            <person name="Roest Crollius H."/>
            <person name="Guiguen Y."/>
        </authorList>
    </citation>
    <scope>NUCLEOTIDE SEQUENCE</scope>
    <source>
        <strain evidence="3">Concon-B</strain>
    </source>
</reference>
<accession>A0A9Q1I665</accession>
<dbReference type="AlphaFoldDB" id="A0A9Q1I665"/>
<dbReference type="PANTHER" id="PTHR18939:SF4">
    <property type="entry name" value="RIBOSOME-BINDING PROTEIN 1"/>
    <property type="match status" value="1"/>
</dbReference>
<feature type="coiled-coil region" evidence="1">
    <location>
        <begin position="55"/>
        <end position="192"/>
    </location>
</feature>
<feature type="region of interest" description="Disordered" evidence="2">
    <location>
        <begin position="309"/>
        <end position="329"/>
    </location>
</feature>
<evidence type="ECO:0000313" key="3">
    <source>
        <dbReference type="EMBL" id="KAJ8285117.1"/>
    </source>
</evidence>
<dbReference type="OrthoDB" id="6410656at2759"/>
<protein>
    <submittedName>
        <fullName evidence="3">Uncharacterized protein</fullName>
    </submittedName>
</protein>
<name>A0A9Q1I665_CONCO</name>
<dbReference type="EMBL" id="JAFJMO010000002">
    <property type="protein sequence ID" value="KAJ8285117.1"/>
    <property type="molecule type" value="Genomic_DNA"/>
</dbReference>